<dbReference type="SUPFAM" id="SSF52540">
    <property type="entry name" value="P-loop containing nucleoside triphosphate hydrolases"/>
    <property type="match status" value="1"/>
</dbReference>
<dbReference type="InterPro" id="IPR027417">
    <property type="entry name" value="P-loop_NTPase"/>
</dbReference>
<keyword evidence="3" id="KW-1185">Reference proteome</keyword>
<dbReference type="InterPro" id="IPR002611">
    <property type="entry name" value="IstB_ATP-bd"/>
</dbReference>
<comment type="caution">
    <text evidence="2">The sequence shown here is derived from an EMBL/GenBank/DDBJ whole genome shotgun (WGS) entry which is preliminary data.</text>
</comment>
<reference evidence="3" key="1">
    <citation type="journal article" date="2019" name="Int. J. Syst. Evol. Microbiol.">
        <title>The Global Catalogue of Microorganisms (GCM) 10K type strain sequencing project: providing services to taxonomists for standard genome sequencing and annotation.</title>
        <authorList>
            <consortium name="The Broad Institute Genomics Platform"/>
            <consortium name="The Broad Institute Genome Sequencing Center for Infectious Disease"/>
            <person name="Wu L."/>
            <person name="Ma J."/>
        </authorList>
    </citation>
    <scope>NUCLEOTIDE SEQUENCE [LARGE SCALE GENOMIC DNA]</scope>
    <source>
        <strain evidence="3">TISTR 1571</strain>
    </source>
</reference>
<organism evidence="2 3">
    <name type="scientific">Piscibacillus salipiscarius</name>
    <dbReference type="NCBI Taxonomy" id="299480"/>
    <lineage>
        <taxon>Bacteria</taxon>
        <taxon>Bacillati</taxon>
        <taxon>Bacillota</taxon>
        <taxon>Bacilli</taxon>
        <taxon>Bacillales</taxon>
        <taxon>Bacillaceae</taxon>
        <taxon>Piscibacillus</taxon>
    </lineage>
</organism>
<dbReference type="PANTHER" id="PTHR30050">
    <property type="entry name" value="CHROMOSOMAL REPLICATION INITIATOR PROTEIN DNAA"/>
    <property type="match status" value="1"/>
</dbReference>
<sequence length="263" mass="30066">MQQAKAFLSSIKRAGEEICESCGNVYPVYETPRGILGACKPCEDRKLKESLNLPSKDELDSIKAKNFIERFTVVPEHLQHATINSYQAITPSQITLKEWVVDLIRNFEVRPSDSLVVSGKAGLGKSHVAYATVKALKSRGYKVLYFEVSKLLDYFRKVYDNHAKYSKDDLYNMIEKLDLLVLDDIGSEYIKGNENGQETWASEVLFNVLNLRQGKRKIVTTNYTERQLQQKYGIHGERITSRMFDHATSIRLEGQDYRKKGDA</sequence>
<dbReference type="EMBL" id="JBHUMZ010000010">
    <property type="protein sequence ID" value="MFD2637715.1"/>
    <property type="molecule type" value="Genomic_DNA"/>
</dbReference>
<dbReference type="PANTHER" id="PTHR30050:SF4">
    <property type="entry name" value="ATP-BINDING PROTEIN RV3427C IN INSERTION SEQUENCE-RELATED"/>
    <property type="match status" value="1"/>
</dbReference>
<feature type="domain" description="IstB-like ATP-binding" evidence="1">
    <location>
        <begin position="109"/>
        <end position="260"/>
    </location>
</feature>
<name>A0ABW5Q712_9BACI</name>
<accession>A0ABW5Q712</accession>
<dbReference type="Proteomes" id="UP001597452">
    <property type="component" value="Unassembled WGS sequence"/>
</dbReference>
<keyword evidence="2" id="KW-0067">ATP-binding</keyword>
<dbReference type="GO" id="GO:0005524">
    <property type="term" value="F:ATP binding"/>
    <property type="evidence" value="ECO:0007669"/>
    <property type="project" value="UniProtKB-KW"/>
</dbReference>
<dbReference type="RefSeq" id="WP_054753593.1">
    <property type="nucleotide sequence ID" value="NZ_JBHUMZ010000010.1"/>
</dbReference>
<protein>
    <submittedName>
        <fullName evidence="2">ATP-binding protein</fullName>
    </submittedName>
</protein>
<proteinExistence type="predicted"/>
<evidence type="ECO:0000313" key="3">
    <source>
        <dbReference type="Proteomes" id="UP001597452"/>
    </source>
</evidence>
<dbReference type="Gene3D" id="3.40.50.300">
    <property type="entry name" value="P-loop containing nucleotide triphosphate hydrolases"/>
    <property type="match status" value="1"/>
</dbReference>
<gene>
    <name evidence="2" type="ORF">ACFSW4_02360</name>
</gene>
<keyword evidence="2" id="KW-0547">Nucleotide-binding</keyword>
<evidence type="ECO:0000259" key="1">
    <source>
        <dbReference type="Pfam" id="PF01695"/>
    </source>
</evidence>
<evidence type="ECO:0000313" key="2">
    <source>
        <dbReference type="EMBL" id="MFD2637715.1"/>
    </source>
</evidence>
<dbReference type="CDD" id="cd00009">
    <property type="entry name" value="AAA"/>
    <property type="match status" value="1"/>
</dbReference>
<dbReference type="Pfam" id="PF01695">
    <property type="entry name" value="IstB_IS21"/>
    <property type="match status" value="1"/>
</dbReference>